<name>A0A7J9G0L5_9ROSI</name>
<dbReference type="AlphaFoldDB" id="A0A7J9G0L5"/>
<keyword evidence="2" id="KW-1185">Reference proteome</keyword>
<dbReference type="OrthoDB" id="10430206at2759"/>
<accession>A0A7J9G0L5</accession>
<proteinExistence type="predicted"/>
<dbReference type="Proteomes" id="UP000593560">
    <property type="component" value="Unassembled WGS sequence"/>
</dbReference>
<organism evidence="1 2">
    <name type="scientific">Gossypium harknessii</name>
    <dbReference type="NCBI Taxonomy" id="34285"/>
    <lineage>
        <taxon>Eukaryota</taxon>
        <taxon>Viridiplantae</taxon>
        <taxon>Streptophyta</taxon>
        <taxon>Embryophyta</taxon>
        <taxon>Tracheophyta</taxon>
        <taxon>Spermatophyta</taxon>
        <taxon>Magnoliopsida</taxon>
        <taxon>eudicotyledons</taxon>
        <taxon>Gunneridae</taxon>
        <taxon>Pentapetalae</taxon>
        <taxon>rosids</taxon>
        <taxon>malvids</taxon>
        <taxon>Malvales</taxon>
        <taxon>Malvaceae</taxon>
        <taxon>Malvoideae</taxon>
        <taxon>Gossypium</taxon>
    </lineage>
</organism>
<sequence>MPKHLDKSACDSYEMLSCETTKTINYEVLSNMSDMMAKMIKEISEVLPPRKEDMSDIHNLDHENLGIIDDHDKIHVETVSNPIDIVTELTVKLKVEDELTTNMELKSILNESVKEPIHFLDIAKMVPIKEVNEFDSFSFKNGSKARATKASRNRQRRRLEMGMLCVIPKDSNVVLVVQEFYASLQDQESKRIECAMWETIPVRWKEVKIMP</sequence>
<gene>
    <name evidence="1" type="ORF">Gohar_015701</name>
</gene>
<protein>
    <submittedName>
        <fullName evidence="1">Uncharacterized protein</fullName>
    </submittedName>
</protein>
<evidence type="ECO:0000313" key="2">
    <source>
        <dbReference type="Proteomes" id="UP000593560"/>
    </source>
</evidence>
<reference evidence="1 2" key="1">
    <citation type="journal article" date="2019" name="Genome Biol. Evol.">
        <title>Insights into the evolution of the New World diploid cottons (Gossypium, subgenus Houzingenia) based on genome sequencing.</title>
        <authorList>
            <person name="Grover C.E."/>
            <person name="Arick M.A. 2nd"/>
            <person name="Thrash A."/>
            <person name="Conover J.L."/>
            <person name="Sanders W.S."/>
            <person name="Peterson D.G."/>
            <person name="Frelichowski J.E."/>
            <person name="Scheffler J.A."/>
            <person name="Scheffler B.E."/>
            <person name="Wendel J.F."/>
        </authorList>
    </citation>
    <scope>NUCLEOTIDE SEQUENCE [LARGE SCALE GENOMIC DNA]</scope>
    <source>
        <strain evidence="1">0</strain>
        <tissue evidence="1">Leaf</tissue>
    </source>
</reference>
<dbReference type="EMBL" id="JABFAD010000001">
    <property type="protein sequence ID" value="MBA0791102.1"/>
    <property type="molecule type" value="Genomic_DNA"/>
</dbReference>
<evidence type="ECO:0000313" key="1">
    <source>
        <dbReference type="EMBL" id="MBA0791102.1"/>
    </source>
</evidence>
<comment type="caution">
    <text evidence="1">The sequence shown here is derived from an EMBL/GenBank/DDBJ whole genome shotgun (WGS) entry which is preliminary data.</text>
</comment>